<comment type="caution">
    <text evidence="2">The sequence shown here is derived from an EMBL/GenBank/DDBJ whole genome shotgun (WGS) entry which is preliminary data.</text>
</comment>
<sequence>MTLKQKNLKLSHSGHFVLNLCIYFFMSTVIYYLLSSNINLAKLSLILALFVLSFLFSARKSEIIIQKLKLKNTLIFTKCTLALITFTAALLIYNSFTLNTAAFYLLVLSTAPVYGVLNRAYCSYYQKSKRQNNHQKIKEIILQHNLEKLLIVILAVSIVNIIEVNTIPVILSITAAYYLLSAYINTFQEI</sequence>
<feature type="transmembrane region" description="Helical" evidence="1">
    <location>
        <begin position="149"/>
        <end position="180"/>
    </location>
</feature>
<accession>A0A2T5RKL4</accession>
<dbReference type="AlphaFoldDB" id="A0A2T5RKL4"/>
<gene>
    <name evidence="2" type="ORF">C8C76_11026</name>
</gene>
<feature type="transmembrane region" description="Helical" evidence="1">
    <location>
        <begin position="102"/>
        <end position="121"/>
    </location>
</feature>
<organism evidence="2 3">
    <name type="scientific">Halanaerobium saccharolyticum</name>
    <dbReference type="NCBI Taxonomy" id="43595"/>
    <lineage>
        <taxon>Bacteria</taxon>
        <taxon>Bacillati</taxon>
        <taxon>Bacillota</taxon>
        <taxon>Clostridia</taxon>
        <taxon>Halanaerobiales</taxon>
        <taxon>Halanaerobiaceae</taxon>
        <taxon>Halanaerobium</taxon>
    </lineage>
</organism>
<dbReference type="EMBL" id="QAXS01000010">
    <property type="protein sequence ID" value="PTV99544.1"/>
    <property type="molecule type" value="Genomic_DNA"/>
</dbReference>
<evidence type="ECO:0000256" key="1">
    <source>
        <dbReference type="SAM" id="Phobius"/>
    </source>
</evidence>
<keyword evidence="1" id="KW-1133">Transmembrane helix</keyword>
<dbReference type="InterPro" id="IPR036259">
    <property type="entry name" value="MFS_trans_sf"/>
</dbReference>
<protein>
    <submittedName>
        <fullName evidence="2">Uncharacterized protein</fullName>
    </submittedName>
</protein>
<dbReference type="Proteomes" id="UP000244089">
    <property type="component" value="Unassembled WGS sequence"/>
</dbReference>
<name>A0A2T5RKL4_9FIRM</name>
<dbReference type="OrthoDB" id="9935318at2"/>
<keyword evidence="1" id="KW-0812">Transmembrane</keyword>
<reference evidence="2 3" key="1">
    <citation type="submission" date="2018-04" db="EMBL/GenBank/DDBJ databases">
        <title>Subsurface microbial communities from deep shales in Ohio and West Virginia, USA.</title>
        <authorList>
            <person name="Wrighton K."/>
        </authorList>
    </citation>
    <scope>NUCLEOTIDE SEQUENCE [LARGE SCALE GENOMIC DNA]</scope>
    <source>
        <strain evidence="2 3">WC1</strain>
    </source>
</reference>
<evidence type="ECO:0000313" key="2">
    <source>
        <dbReference type="EMBL" id="PTV99544.1"/>
    </source>
</evidence>
<dbReference type="RefSeq" id="WP_108139534.1">
    <property type="nucleotide sequence ID" value="NZ_QAXS01000010.1"/>
</dbReference>
<feature type="transmembrane region" description="Helical" evidence="1">
    <location>
        <begin position="79"/>
        <end position="96"/>
    </location>
</feature>
<dbReference type="SUPFAM" id="SSF103473">
    <property type="entry name" value="MFS general substrate transporter"/>
    <property type="match status" value="1"/>
</dbReference>
<proteinExistence type="predicted"/>
<keyword evidence="1" id="KW-0472">Membrane</keyword>
<feature type="transmembrane region" description="Helical" evidence="1">
    <location>
        <begin position="40"/>
        <end position="58"/>
    </location>
</feature>
<feature type="transmembrane region" description="Helical" evidence="1">
    <location>
        <begin position="16"/>
        <end position="34"/>
    </location>
</feature>
<evidence type="ECO:0000313" key="3">
    <source>
        <dbReference type="Proteomes" id="UP000244089"/>
    </source>
</evidence>